<dbReference type="InterPro" id="IPR045191">
    <property type="entry name" value="MBR1/2-like"/>
</dbReference>
<feature type="region of interest" description="Disordered" evidence="9">
    <location>
        <begin position="212"/>
        <end position="250"/>
    </location>
</feature>
<comment type="caution">
    <text evidence="11">The sequence shown here is derived from an EMBL/GenBank/DDBJ whole genome shotgun (WGS) entry which is preliminary data.</text>
</comment>
<evidence type="ECO:0000256" key="1">
    <source>
        <dbReference type="ARBA" id="ARBA00000900"/>
    </source>
</evidence>
<dbReference type="InterPro" id="IPR013083">
    <property type="entry name" value="Znf_RING/FYVE/PHD"/>
</dbReference>
<keyword evidence="7" id="KW-0862">Zinc</keyword>
<feature type="domain" description="RING-type" evidence="10">
    <location>
        <begin position="300"/>
        <end position="342"/>
    </location>
</feature>
<evidence type="ECO:0000256" key="2">
    <source>
        <dbReference type="ARBA" id="ARBA00012483"/>
    </source>
</evidence>
<evidence type="ECO:0000256" key="5">
    <source>
        <dbReference type="ARBA" id="ARBA00022771"/>
    </source>
</evidence>
<protein>
    <recommendedName>
        <fullName evidence="2">RING-type E3 ubiquitin transferase</fullName>
        <ecNumber evidence="2">2.3.2.27</ecNumber>
    </recommendedName>
</protein>
<keyword evidence="4" id="KW-0479">Metal-binding</keyword>
<evidence type="ECO:0000256" key="3">
    <source>
        <dbReference type="ARBA" id="ARBA00022679"/>
    </source>
</evidence>
<dbReference type="PROSITE" id="PS50089">
    <property type="entry name" value="ZF_RING_2"/>
    <property type="match status" value="1"/>
</dbReference>
<feature type="region of interest" description="Disordered" evidence="9">
    <location>
        <begin position="116"/>
        <end position="143"/>
    </location>
</feature>
<accession>A0A8T0L6V7</accession>
<dbReference type="Pfam" id="PF13639">
    <property type="entry name" value="zf-RING_2"/>
    <property type="match status" value="1"/>
</dbReference>
<dbReference type="GO" id="GO:0008270">
    <property type="term" value="F:zinc ion binding"/>
    <property type="evidence" value="ECO:0007669"/>
    <property type="project" value="UniProtKB-KW"/>
</dbReference>
<keyword evidence="6" id="KW-0833">Ubl conjugation pathway</keyword>
<sequence length="362" mass="39322">MNPEGGGSVGEANENNQNEEGLLEEGFGEAEVNVPEQGENNNGVSVHETLNAVALNSNISSSSFHVGSSSNTANIPRKRNLCSSGQFYEGESSNMGQQQTGEAKRLATESGVGANNINVSQHNTGTPIPPPNTGANRNENTDTGRRASYAAHPQQRLRSVQPISFLGSSFVPSATTTVSGVTVRTTPLTRCPHPRVDIIIPFYEHGSTSTWAPPQGTPGMNHYAAGSSSGTQNNQTSQQTPPSALPPNIISPELRTRLPSEIENPEPSTGLSLQTIMQHMERETWVDVDGDGPVEHPQRCTICLEDFDNGSEIGKMQLCDHKFHFDCIKQWLMQKNICPVCRRVALERHLNSPNVEYGYFFL</sequence>
<gene>
    <name evidence="11" type="ORF">HKW66_Vig0034320</name>
</gene>
<organism evidence="11 12">
    <name type="scientific">Phaseolus angularis</name>
    <name type="common">Azuki bean</name>
    <name type="synonym">Vigna angularis</name>
    <dbReference type="NCBI Taxonomy" id="3914"/>
    <lineage>
        <taxon>Eukaryota</taxon>
        <taxon>Viridiplantae</taxon>
        <taxon>Streptophyta</taxon>
        <taxon>Embryophyta</taxon>
        <taxon>Tracheophyta</taxon>
        <taxon>Spermatophyta</taxon>
        <taxon>Magnoliopsida</taxon>
        <taxon>eudicotyledons</taxon>
        <taxon>Gunneridae</taxon>
        <taxon>Pentapetalae</taxon>
        <taxon>rosids</taxon>
        <taxon>fabids</taxon>
        <taxon>Fabales</taxon>
        <taxon>Fabaceae</taxon>
        <taxon>Papilionoideae</taxon>
        <taxon>50 kb inversion clade</taxon>
        <taxon>NPAAA clade</taxon>
        <taxon>indigoferoid/millettioid clade</taxon>
        <taxon>Phaseoleae</taxon>
        <taxon>Vigna</taxon>
    </lineage>
</organism>
<name>A0A8T0L6V7_PHAAN</name>
<dbReference type="InterPro" id="IPR001841">
    <property type="entry name" value="Znf_RING"/>
</dbReference>
<dbReference type="EC" id="2.3.2.27" evidence="2"/>
<dbReference type="Proteomes" id="UP000743370">
    <property type="component" value="Unassembled WGS sequence"/>
</dbReference>
<dbReference type="EMBL" id="JABFOF010000001">
    <property type="protein sequence ID" value="KAG2408610.1"/>
    <property type="molecule type" value="Genomic_DNA"/>
</dbReference>
<dbReference type="Gene3D" id="3.30.40.10">
    <property type="entry name" value="Zinc/RING finger domain, C3HC4 (zinc finger)"/>
    <property type="match status" value="1"/>
</dbReference>
<dbReference type="PANTHER" id="PTHR22937:SF163">
    <property type="entry name" value="RING-TYPE E3 UBIQUITIN TRANSFERASE"/>
    <property type="match status" value="1"/>
</dbReference>
<dbReference type="SUPFAM" id="SSF57850">
    <property type="entry name" value="RING/U-box"/>
    <property type="match status" value="1"/>
</dbReference>
<evidence type="ECO:0000259" key="10">
    <source>
        <dbReference type="PROSITE" id="PS50089"/>
    </source>
</evidence>
<feature type="compositionally biased region" description="Low complexity" evidence="9">
    <location>
        <begin position="226"/>
        <end position="242"/>
    </location>
</feature>
<feature type="region of interest" description="Disordered" evidence="9">
    <location>
        <begin position="1"/>
        <end position="28"/>
    </location>
</feature>
<keyword evidence="5 8" id="KW-0863">Zinc-finger</keyword>
<evidence type="ECO:0000256" key="7">
    <source>
        <dbReference type="ARBA" id="ARBA00022833"/>
    </source>
</evidence>
<dbReference type="SMART" id="SM00184">
    <property type="entry name" value="RING"/>
    <property type="match status" value="1"/>
</dbReference>
<reference evidence="11 12" key="1">
    <citation type="submission" date="2020-05" db="EMBL/GenBank/DDBJ databases">
        <title>Vigna angularis (adzuki bean) Var. LongXiaoDou No. 4 denovo assembly.</title>
        <authorList>
            <person name="Xiang H."/>
        </authorList>
    </citation>
    <scope>NUCLEOTIDE SEQUENCE [LARGE SCALE GENOMIC DNA]</scope>
    <source>
        <tissue evidence="11">Leaf</tissue>
    </source>
</reference>
<evidence type="ECO:0000256" key="4">
    <source>
        <dbReference type="ARBA" id="ARBA00022723"/>
    </source>
</evidence>
<dbReference type="PANTHER" id="PTHR22937">
    <property type="entry name" value="E3 UBIQUITIN-PROTEIN LIGASE RNF165"/>
    <property type="match status" value="1"/>
</dbReference>
<evidence type="ECO:0000256" key="9">
    <source>
        <dbReference type="SAM" id="MobiDB-lite"/>
    </source>
</evidence>
<feature type="compositionally biased region" description="Low complexity" evidence="9">
    <location>
        <begin position="10"/>
        <end position="20"/>
    </location>
</feature>
<evidence type="ECO:0000256" key="6">
    <source>
        <dbReference type="ARBA" id="ARBA00022786"/>
    </source>
</evidence>
<evidence type="ECO:0000313" key="11">
    <source>
        <dbReference type="EMBL" id="KAG2408610.1"/>
    </source>
</evidence>
<dbReference type="AlphaFoldDB" id="A0A8T0L6V7"/>
<evidence type="ECO:0000256" key="8">
    <source>
        <dbReference type="PROSITE-ProRule" id="PRU00175"/>
    </source>
</evidence>
<evidence type="ECO:0000313" key="12">
    <source>
        <dbReference type="Proteomes" id="UP000743370"/>
    </source>
</evidence>
<dbReference type="GO" id="GO:0061630">
    <property type="term" value="F:ubiquitin protein ligase activity"/>
    <property type="evidence" value="ECO:0007669"/>
    <property type="project" value="UniProtKB-EC"/>
</dbReference>
<comment type="catalytic activity">
    <reaction evidence="1">
        <text>S-ubiquitinyl-[E2 ubiquitin-conjugating enzyme]-L-cysteine + [acceptor protein]-L-lysine = [E2 ubiquitin-conjugating enzyme]-L-cysteine + N(6)-ubiquitinyl-[acceptor protein]-L-lysine.</text>
        <dbReference type="EC" id="2.3.2.27"/>
    </reaction>
</comment>
<keyword evidence="3" id="KW-0808">Transferase</keyword>
<proteinExistence type="predicted"/>